<dbReference type="InterPro" id="IPR001765">
    <property type="entry name" value="Carbonic_anhydrase"/>
</dbReference>
<dbReference type="SUPFAM" id="SSF53056">
    <property type="entry name" value="beta-carbonic anhydrase, cab"/>
    <property type="match status" value="1"/>
</dbReference>
<accession>A0A139ALU7</accession>
<dbReference type="Pfam" id="PF00484">
    <property type="entry name" value="Pro_CA"/>
    <property type="match status" value="1"/>
</dbReference>
<comment type="similarity">
    <text evidence="1 10">Belongs to the beta-class carbonic anhydrase family.</text>
</comment>
<dbReference type="SMART" id="SM00947">
    <property type="entry name" value="Pro_CA"/>
    <property type="match status" value="1"/>
</dbReference>
<feature type="binding site" evidence="9">
    <location>
        <position position="71"/>
    </location>
    <ligand>
        <name>Zn(2+)</name>
        <dbReference type="ChEBI" id="CHEBI:29105"/>
    </ligand>
</feature>
<sequence>MNTAELPHTAELSVPQIAGRPRSNSIAPRQLTPADVLAQNRAWAAKMERERPGFFEEMAKGQSPEYLWIGCADSRVPPNVVLGLEPGELFVHRNIANCVYSTDLNVLGAIQYSVEVLKVKYILVVGHYGCGGVNAAMSDNDHGTLDNWLLPIKELYENKEPVLAGIKDDKHRAETMVEFNTLKSVESVCRTKSLQNAWKLGQEVKVIGWVYSLDSGTIKDLNVEVSSPADVYKVTSLLAPGVGIDAAYPTTRDSESTLRRPDGKIALVRNDAQERKDLSGPGELGAGAVETANAKGGKRKRSFSEAIQAFINLKF</sequence>
<dbReference type="EMBL" id="KQ965747">
    <property type="protein sequence ID" value="KXS17425.1"/>
    <property type="molecule type" value="Genomic_DNA"/>
</dbReference>
<comment type="function">
    <text evidence="10">Reversible hydration of carbon dioxide.</text>
</comment>
<evidence type="ECO:0000256" key="9">
    <source>
        <dbReference type="PIRSR" id="PIRSR601765-1"/>
    </source>
</evidence>
<dbReference type="FunFam" id="3.40.1050.10:FF:000001">
    <property type="entry name" value="Carbonic anhydrase"/>
    <property type="match status" value="1"/>
</dbReference>
<dbReference type="AlphaFoldDB" id="A0A139ALU7"/>
<dbReference type="InterPro" id="IPR036874">
    <property type="entry name" value="Carbonic_anhydrase_sf"/>
</dbReference>
<evidence type="ECO:0000256" key="11">
    <source>
        <dbReference type="SAM" id="MobiDB-lite"/>
    </source>
</evidence>
<proteinExistence type="inferred from homology"/>
<evidence type="ECO:0000256" key="4">
    <source>
        <dbReference type="ARBA" id="ARBA00022723"/>
    </source>
</evidence>
<comment type="catalytic activity">
    <reaction evidence="8 10">
        <text>hydrogencarbonate + H(+) = CO2 + H2O</text>
        <dbReference type="Rhea" id="RHEA:10748"/>
        <dbReference type="ChEBI" id="CHEBI:15377"/>
        <dbReference type="ChEBI" id="CHEBI:15378"/>
        <dbReference type="ChEBI" id="CHEBI:16526"/>
        <dbReference type="ChEBI" id="CHEBI:17544"/>
        <dbReference type="EC" id="4.2.1.1"/>
    </reaction>
</comment>
<feature type="binding site" evidence="9">
    <location>
        <position position="127"/>
    </location>
    <ligand>
        <name>Zn(2+)</name>
        <dbReference type="ChEBI" id="CHEBI:29105"/>
    </ligand>
</feature>
<feature type="binding site" evidence="9">
    <location>
        <position position="130"/>
    </location>
    <ligand>
        <name>Zn(2+)</name>
        <dbReference type="ChEBI" id="CHEBI:29105"/>
    </ligand>
</feature>
<evidence type="ECO:0000256" key="3">
    <source>
        <dbReference type="ARBA" id="ARBA00014628"/>
    </source>
</evidence>
<dbReference type="Gene3D" id="3.40.1050.10">
    <property type="entry name" value="Carbonic anhydrase"/>
    <property type="match status" value="1"/>
</dbReference>
<organism evidence="12 13">
    <name type="scientific">Gonapodya prolifera (strain JEL478)</name>
    <name type="common">Monoblepharis prolifera</name>
    <dbReference type="NCBI Taxonomy" id="1344416"/>
    <lineage>
        <taxon>Eukaryota</taxon>
        <taxon>Fungi</taxon>
        <taxon>Fungi incertae sedis</taxon>
        <taxon>Chytridiomycota</taxon>
        <taxon>Chytridiomycota incertae sedis</taxon>
        <taxon>Monoblepharidomycetes</taxon>
        <taxon>Monoblepharidales</taxon>
        <taxon>Gonapodyaceae</taxon>
        <taxon>Gonapodya</taxon>
    </lineage>
</organism>
<dbReference type="OrthoDB" id="10248475at2759"/>
<dbReference type="STRING" id="1344416.A0A139ALU7"/>
<keyword evidence="13" id="KW-1185">Reference proteome</keyword>
<dbReference type="EC" id="4.2.1.1" evidence="2 10"/>
<evidence type="ECO:0000313" key="13">
    <source>
        <dbReference type="Proteomes" id="UP000070544"/>
    </source>
</evidence>
<keyword evidence="5 9" id="KW-0862">Zinc</keyword>
<keyword evidence="6 10" id="KW-0456">Lyase</keyword>
<comment type="cofactor">
    <cofactor evidence="9">
        <name>Zn(2+)</name>
        <dbReference type="ChEBI" id="CHEBI:29105"/>
    </cofactor>
    <text evidence="9">Binds 1 zinc ion per subunit.</text>
</comment>
<feature type="region of interest" description="Disordered" evidence="11">
    <location>
        <begin position="276"/>
        <end position="300"/>
    </location>
</feature>
<evidence type="ECO:0000256" key="6">
    <source>
        <dbReference type="ARBA" id="ARBA00023239"/>
    </source>
</evidence>
<feature type="binding site" evidence="9">
    <location>
        <position position="73"/>
    </location>
    <ligand>
        <name>Zn(2+)</name>
        <dbReference type="ChEBI" id="CHEBI:29105"/>
    </ligand>
</feature>
<keyword evidence="4 9" id="KW-0479">Metal-binding</keyword>
<dbReference type="PROSITE" id="PS00704">
    <property type="entry name" value="PROK_CO2_ANHYDRASE_1"/>
    <property type="match status" value="1"/>
</dbReference>
<dbReference type="PANTHER" id="PTHR11002">
    <property type="entry name" value="CARBONIC ANHYDRASE"/>
    <property type="match status" value="1"/>
</dbReference>
<dbReference type="CDD" id="cd00883">
    <property type="entry name" value="beta_CA_cladeA"/>
    <property type="match status" value="1"/>
</dbReference>
<reference evidence="12 13" key="1">
    <citation type="journal article" date="2015" name="Genome Biol. Evol.">
        <title>Phylogenomic analyses indicate that early fungi evolved digesting cell walls of algal ancestors of land plants.</title>
        <authorList>
            <person name="Chang Y."/>
            <person name="Wang S."/>
            <person name="Sekimoto S."/>
            <person name="Aerts A.L."/>
            <person name="Choi C."/>
            <person name="Clum A."/>
            <person name="LaButti K.M."/>
            <person name="Lindquist E.A."/>
            <person name="Yee Ngan C."/>
            <person name="Ohm R.A."/>
            <person name="Salamov A.A."/>
            <person name="Grigoriev I.V."/>
            <person name="Spatafora J.W."/>
            <person name="Berbee M.L."/>
        </authorList>
    </citation>
    <scope>NUCLEOTIDE SEQUENCE [LARGE SCALE GENOMIC DNA]</scope>
    <source>
        <strain evidence="12 13">JEL478</strain>
    </source>
</reference>
<evidence type="ECO:0000256" key="1">
    <source>
        <dbReference type="ARBA" id="ARBA00006217"/>
    </source>
</evidence>
<evidence type="ECO:0000256" key="8">
    <source>
        <dbReference type="ARBA" id="ARBA00048348"/>
    </source>
</evidence>
<evidence type="ECO:0000256" key="7">
    <source>
        <dbReference type="ARBA" id="ARBA00031969"/>
    </source>
</evidence>
<evidence type="ECO:0000256" key="10">
    <source>
        <dbReference type="RuleBase" id="RU003956"/>
    </source>
</evidence>
<name>A0A139ALU7_GONPJ</name>
<dbReference type="PANTHER" id="PTHR11002:SF76">
    <property type="entry name" value="CARBONIC ANHYDRASE"/>
    <property type="match status" value="1"/>
</dbReference>
<dbReference type="GO" id="GO:0004089">
    <property type="term" value="F:carbonate dehydratase activity"/>
    <property type="evidence" value="ECO:0007669"/>
    <property type="project" value="UniProtKB-UniRule"/>
</dbReference>
<evidence type="ECO:0000313" key="12">
    <source>
        <dbReference type="EMBL" id="KXS17425.1"/>
    </source>
</evidence>
<dbReference type="GO" id="GO:0015976">
    <property type="term" value="P:carbon utilization"/>
    <property type="evidence" value="ECO:0007669"/>
    <property type="project" value="InterPro"/>
</dbReference>
<protein>
    <recommendedName>
        <fullName evidence="3 10">Carbonic anhydrase</fullName>
        <ecNumber evidence="2 10">4.2.1.1</ecNumber>
    </recommendedName>
    <alternativeName>
        <fullName evidence="7 10">Carbonate dehydratase</fullName>
    </alternativeName>
</protein>
<evidence type="ECO:0000256" key="5">
    <source>
        <dbReference type="ARBA" id="ARBA00022833"/>
    </source>
</evidence>
<dbReference type="InterPro" id="IPR015892">
    <property type="entry name" value="Carbonic_anhydrase_CS"/>
</dbReference>
<gene>
    <name evidence="12" type="ORF">M427DRAFT_97048</name>
</gene>
<evidence type="ECO:0000256" key="2">
    <source>
        <dbReference type="ARBA" id="ARBA00012925"/>
    </source>
</evidence>
<dbReference type="GO" id="GO:0008270">
    <property type="term" value="F:zinc ion binding"/>
    <property type="evidence" value="ECO:0007669"/>
    <property type="project" value="UniProtKB-UniRule"/>
</dbReference>
<dbReference type="Proteomes" id="UP000070544">
    <property type="component" value="Unassembled WGS sequence"/>
</dbReference>